<sequence>MPACLMFATESYGLPILRPLAAAARKRGIDVGWVVPAAVAAQLTPDERRVRSLREAHALRPEAVYCAANWVSPALPGIKVQVFHGFNAQKREPDRGHFAIRGFFDLYVTQGPATTVPFEALAREHGYFAVVETGWPKLDPLFGPASPSLLDLPPRDGRPVIMYASTFSHRLSSAPAMLEPLRAMIARGDRQWLLTLHPKCDDALFAAYRGLEAPNARFLTSDHLIEMERAADVLVCDTSSVVHEFAVMGKPVVTVANRVPQPFMLDVPTPADVDAAIDRALSHPPELMAAIRAHGDDIHPYRDGHSSERVLDAVEAFQRGEFGMLKRKPLNLVRRFKALRDIGQLLDTR</sequence>
<accession>A0ABX0Q2M7</accession>
<keyword evidence="2" id="KW-1185">Reference proteome</keyword>
<dbReference type="Pfam" id="PF04464">
    <property type="entry name" value="Glyphos_transf"/>
    <property type="match status" value="1"/>
</dbReference>
<gene>
    <name evidence="1" type="ORF">HBF26_07530</name>
</gene>
<dbReference type="InterPro" id="IPR043148">
    <property type="entry name" value="TagF_C"/>
</dbReference>
<evidence type="ECO:0000313" key="1">
    <source>
        <dbReference type="EMBL" id="NID04733.1"/>
    </source>
</evidence>
<evidence type="ECO:0000313" key="2">
    <source>
        <dbReference type="Proteomes" id="UP001429601"/>
    </source>
</evidence>
<dbReference type="Gene3D" id="3.40.50.12580">
    <property type="match status" value="1"/>
</dbReference>
<dbReference type="InterPro" id="IPR016886">
    <property type="entry name" value="UCP028458_glyceroPtfrase"/>
</dbReference>
<reference evidence="1 2" key="1">
    <citation type="journal article" date="2011" name="Curr. Microbiol.">
        <title>Luteibacter jiangsuensis sp. nov.: a methamidophos-degrading bacterium isolated from a methamidophos-manufacturing factory.</title>
        <authorList>
            <person name="Wang L."/>
            <person name="Wang G.L."/>
            <person name="Li S.P."/>
            <person name="Jiang J.D."/>
        </authorList>
    </citation>
    <scope>NUCLEOTIDE SEQUENCE [LARGE SCALE GENOMIC DNA]</scope>
    <source>
        <strain evidence="1 2">CGMCC 1.10133</strain>
    </source>
</reference>
<proteinExistence type="predicted"/>
<dbReference type="Proteomes" id="UP001429601">
    <property type="component" value="Unassembled WGS sequence"/>
</dbReference>
<protein>
    <submittedName>
        <fullName evidence="1">CDP-glycerol glycerophosphotransferase</fullName>
    </submittedName>
</protein>
<dbReference type="InterPro" id="IPR007554">
    <property type="entry name" value="Glycerophosphate_synth"/>
</dbReference>
<dbReference type="SUPFAM" id="SSF53756">
    <property type="entry name" value="UDP-Glycosyltransferase/glycogen phosphorylase"/>
    <property type="match status" value="1"/>
</dbReference>
<name>A0ABX0Q2M7_9GAMM</name>
<dbReference type="PIRSF" id="PIRSF028458">
    <property type="entry name" value="UCP028458_glyceroPtfrase"/>
    <property type="match status" value="1"/>
</dbReference>
<organism evidence="1 2">
    <name type="scientific">Luteibacter jiangsuensis</name>
    <dbReference type="NCBI Taxonomy" id="637577"/>
    <lineage>
        <taxon>Bacteria</taxon>
        <taxon>Pseudomonadati</taxon>
        <taxon>Pseudomonadota</taxon>
        <taxon>Gammaproteobacteria</taxon>
        <taxon>Lysobacterales</taxon>
        <taxon>Rhodanobacteraceae</taxon>
        <taxon>Luteibacter</taxon>
    </lineage>
</organism>
<comment type="caution">
    <text evidence="1">The sequence shown here is derived from an EMBL/GenBank/DDBJ whole genome shotgun (WGS) entry which is preliminary data.</text>
</comment>
<dbReference type="EMBL" id="JAAQQR010000003">
    <property type="protein sequence ID" value="NID04733.1"/>
    <property type="molecule type" value="Genomic_DNA"/>
</dbReference>